<organism evidence="1 2">
    <name type="scientific">Hypoxylon rubiginosum</name>
    <dbReference type="NCBI Taxonomy" id="110542"/>
    <lineage>
        <taxon>Eukaryota</taxon>
        <taxon>Fungi</taxon>
        <taxon>Dikarya</taxon>
        <taxon>Ascomycota</taxon>
        <taxon>Pezizomycotina</taxon>
        <taxon>Sordariomycetes</taxon>
        <taxon>Xylariomycetidae</taxon>
        <taxon>Xylariales</taxon>
        <taxon>Hypoxylaceae</taxon>
        <taxon>Hypoxylon</taxon>
    </lineage>
</organism>
<evidence type="ECO:0000313" key="1">
    <source>
        <dbReference type="EMBL" id="KAI6093006.1"/>
    </source>
</evidence>
<name>A0ACC0DKR4_9PEZI</name>
<dbReference type="Proteomes" id="UP001497680">
    <property type="component" value="Unassembled WGS sequence"/>
</dbReference>
<reference evidence="1 2" key="1">
    <citation type="journal article" date="2022" name="New Phytol.">
        <title>Ecological generalism drives hyperdiversity of secondary metabolite gene clusters in xylarialean endophytes.</title>
        <authorList>
            <person name="Franco M.E.E."/>
            <person name="Wisecaver J.H."/>
            <person name="Arnold A.E."/>
            <person name="Ju Y.M."/>
            <person name="Slot J.C."/>
            <person name="Ahrendt S."/>
            <person name="Moore L.P."/>
            <person name="Eastman K.E."/>
            <person name="Scott K."/>
            <person name="Konkel Z."/>
            <person name="Mondo S.J."/>
            <person name="Kuo A."/>
            <person name="Hayes R.D."/>
            <person name="Haridas S."/>
            <person name="Andreopoulos B."/>
            <person name="Riley R."/>
            <person name="LaButti K."/>
            <person name="Pangilinan J."/>
            <person name="Lipzen A."/>
            <person name="Amirebrahimi M."/>
            <person name="Yan J."/>
            <person name="Adam C."/>
            <person name="Keymanesh K."/>
            <person name="Ng V."/>
            <person name="Louie K."/>
            <person name="Northen T."/>
            <person name="Drula E."/>
            <person name="Henrissat B."/>
            <person name="Hsieh H.M."/>
            <person name="Youens-Clark K."/>
            <person name="Lutzoni F."/>
            <person name="Miadlikowska J."/>
            <person name="Eastwood D.C."/>
            <person name="Hamelin R.C."/>
            <person name="Grigoriev I.V."/>
            <person name="U'Ren J.M."/>
        </authorList>
    </citation>
    <scope>NUCLEOTIDE SEQUENCE [LARGE SCALE GENOMIC DNA]</scope>
    <source>
        <strain evidence="1 2">ER1909</strain>
    </source>
</reference>
<accession>A0ACC0DKR4</accession>
<evidence type="ECO:0000313" key="2">
    <source>
        <dbReference type="Proteomes" id="UP001497680"/>
    </source>
</evidence>
<gene>
    <name evidence="1" type="ORF">F4821DRAFT_114430</name>
</gene>
<keyword evidence="2" id="KW-1185">Reference proteome</keyword>
<protein>
    <submittedName>
        <fullName evidence="1">Uncharacterized protein</fullName>
    </submittedName>
</protein>
<sequence>MGSYVSVPECQTRYNITLNCAVEGRNITRGDGKPGQVTPFTKIGDYSKGQFPGDPDIAGIGILGVFVAVTSFAIFAGIMSIIWQTIKSCRQKKQSSHTEEVERQYRTSFSEILETLVLACSDQQVFTGGAYALTLRYWRGCTISAYHYNIVANMMLLTCATHLISVTIVRNYWRFPWLAGLRVLSITFIFIATGLLMTNQNTDIERTFPTGVPNANETDSLLFLAAACFQNDERTAADTFGETTSNAQVFFVDNIAESTPRNKIQGWNLYILTLLFYGAATIAEVLRFFRRGYSRPGWRGKVGKQFRRCCSLWPPLRKFVSGVFLAYLSAGVGLSCAVTIISTQYIFNLRKWVNNSGWIEVENNQNPENDAKSFGQLVPIFSSALILFSFAQIISEKFTRHNNRKHVGEQLPTHGTIPYVDPSTYNIVPSYVPEKGPIGYARSMDLSPESQARRADFKTQFSPWGSDLNSASSQSATPLLGNDSYFPISVAPQSNMPIGHAIPFPQPAQPGSGSPSPHSSPLRTRDETRDISPASSFGPGTPQSRSLMGSPNLTQHSASRSVASSRYSTRPSLG</sequence>
<comment type="caution">
    <text evidence="1">The sequence shown here is derived from an EMBL/GenBank/DDBJ whole genome shotgun (WGS) entry which is preliminary data.</text>
</comment>
<proteinExistence type="predicted"/>
<dbReference type="EMBL" id="MU394282">
    <property type="protein sequence ID" value="KAI6093006.1"/>
    <property type="molecule type" value="Genomic_DNA"/>
</dbReference>